<evidence type="ECO:0000256" key="1">
    <source>
        <dbReference type="SAM" id="Phobius"/>
    </source>
</evidence>
<feature type="transmembrane region" description="Helical" evidence="1">
    <location>
        <begin position="7"/>
        <end position="28"/>
    </location>
</feature>
<name>A0A0L0QS48_VIRPA</name>
<dbReference type="Pfam" id="PF11085">
    <property type="entry name" value="YqhR"/>
    <property type="match status" value="1"/>
</dbReference>
<sequence length="159" mass="17643">MTILSRSLLTGFIGGVIWSAFGTVLYFFNFSQVAPKSFVLSSWFHADWIDTWLGNIIAILVIGIISIAVALAYFLLFKKVNSVWMGVAFGIILWGAIFYVLNPIFTTVPSVQKLDIDTIVSSLCAYILYGTFIGYSISYDYHDLQGANNNANQTEAKQS</sequence>
<dbReference type="EMBL" id="LGTO01000007">
    <property type="protein sequence ID" value="KNE20993.1"/>
    <property type="molecule type" value="Genomic_DNA"/>
</dbReference>
<keyword evidence="1" id="KW-1133">Transmembrane helix</keyword>
<feature type="transmembrane region" description="Helical" evidence="1">
    <location>
        <begin position="83"/>
        <end position="106"/>
    </location>
</feature>
<dbReference type="Proteomes" id="UP000036780">
    <property type="component" value="Unassembled WGS sequence"/>
</dbReference>
<evidence type="ECO:0000313" key="2">
    <source>
        <dbReference type="EMBL" id="KNE20993.1"/>
    </source>
</evidence>
<feature type="transmembrane region" description="Helical" evidence="1">
    <location>
        <begin position="52"/>
        <end position="76"/>
    </location>
</feature>
<feature type="transmembrane region" description="Helical" evidence="1">
    <location>
        <begin position="118"/>
        <end position="137"/>
    </location>
</feature>
<reference evidence="3" key="1">
    <citation type="submission" date="2015-07" db="EMBL/GenBank/DDBJ databases">
        <title>Fjat-10053 dsm26.</title>
        <authorList>
            <person name="Liu B."/>
            <person name="Wang J."/>
            <person name="Zhu Y."/>
            <person name="Liu G."/>
            <person name="Chen Q."/>
            <person name="Chen Z."/>
            <person name="Lan J."/>
            <person name="Che J."/>
            <person name="Ge C."/>
            <person name="Shi H."/>
            <person name="Pan Z."/>
            <person name="Liu X."/>
        </authorList>
    </citation>
    <scope>NUCLEOTIDE SEQUENCE [LARGE SCALE GENOMIC DNA]</scope>
    <source>
        <strain evidence="3">DSM 26</strain>
    </source>
</reference>
<comment type="caution">
    <text evidence="2">The sequence shown here is derived from an EMBL/GenBank/DDBJ whole genome shotgun (WGS) entry which is preliminary data.</text>
</comment>
<gene>
    <name evidence="2" type="ORF">AFK71_19085</name>
</gene>
<dbReference type="AlphaFoldDB" id="A0A0L0QS48"/>
<dbReference type="InterPro" id="IPR024563">
    <property type="entry name" value="YqhR"/>
</dbReference>
<dbReference type="PATRIC" id="fig|1473.5.peg.2561"/>
<organism evidence="2 3">
    <name type="scientific">Virgibacillus pantothenticus</name>
    <dbReference type="NCBI Taxonomy" id="1473"/>
    <lineage>
        <taxon>Bacteria</taxon>
        <taxon>Bacillati</taxon>
        <taxon>Bacillota</taxon>
        <taxon>Bacilli</taxon>
        <taxon>Bacillales</taxon>
        <taxon>Bacillaceae</taxon>
        <taxon>Virgibacillus</taxon>
    </lineage>
</organism>
<keyword evidence="1" id="KW-0472">Membrane</keyword>
<keyword evidence="3" id="KW-1185">Reference proteome</keyword>
<protein>
    <submittedName>
        <fullName evidence="2">Uncharacterized protein</fullName>
    </submittedName>
</protein>
<keyword evidence="1" id="KW-0812">Transmembrane</keyword>
<proteinExistence type="predicted"/>
<accession>A0A0L0QS48</accession>
<evidence type="ECO:0000313" key="3">
    <source>
        <dbReference type="Proteomes" id="UP000036780"/>
    </source>
</evidence>